<evidence type="ECO:0000313" key="2">
    <source>
        <dbReference type="Proteomes" id="UP000244189"/>
    </source>
</evidence>
<name>A0A2T5GHB1_9SPHN</name>
<organism evidence="1 2">
    <name type="scientific">Sphingomonas aurantiaca</name>
    <dbReference type="NCBI Taxonomy" id="185949"/>
    <lineage>
        <taxon>Bacteria</taxon>
        <taxon>Pseudomonadati</taxon>
        <taxon>Pseudomonadota</taxon>
        <taxon>Alphaproteobacteria</taxon>
        <taxon>Sphingomonadales</taxon>
        <taxon>Sphingomonadaceae</taxon>
        <taxon>Sphingomonas</taxon>
    </lineage>
</organism>
<comment type="caution">
    <text evidence="1">The sequence shown here is derived from an EMBL/GenBank/DDBJ whole genome shotgun (WGS) entry which is preliminary data.</text>
</comment>
<accession>A0A2T5GHB1</accession>
<protein>
    <submittedName>
        <fullName evidence="1">Uncharacterized protein</fullName>
    </submittedName>
</protein>
<dbReference type="RefSeq" id="WP_107959473.1">
    <property type="nucleotide sequence ID" value="NZ_QAOG01000007.1"/>
</dbReference>
<proteinExistence type="predicted"/>
<gene>
    <name evidence="1" type="ORF">C8J26_3564</name>
</gene>
<evidence type="ECO:0000313" key="1">
    <source>
        <dbReference type="EMBL" id="PTQ58695.1"/>
    </source>
</evidence>
<dbReference type="AlphaFoldDB" id="A0A2T5GHB1"/>
<reference evidence="1 2" key="1">
    <citation type="submission" date="2018-04" db="EMBL/GenBank/DDBJ databases">
        <title>Genomic Encyclopedia of Type Strains, Phase III (KMG-III): the genomes of soil and plant-associated and newly described type strains.</title>
        <authorList>
            <person name="Whitman W."/>
        </authorList>
    </citation>
    <scope>NUCLEOTIDE SEQUENCE [LARGE SCALE GENOMIC DNA]</scope>
    <source>
        <strain evidence="1 2">MA101b</strain>
    </source>
</reference>
<keyword evidence="2" id="KW-1185">Reference proteome</keyword>
<dbReference type="EMBL" id="QAOG01000007">
    <property type="protein sequence ID" value="PTQ58695.1"/>
    <property type="molecule type" value="Genomic_DNA"/>
</dbReference>
<dbReference type="Proteomes" id="UP000244189">
    <property type="component" value="Unassembled WGS sequence"/>
</dbReference>
<sequence length="69" mass="7680">MNAAMRVGLMDLLAPTPEDPLWEAEKSGWRCFVMGNDRCQYRRGSKLRTAWQSGYDAASRSADPVGGML</sequence>